<comment type="caution">
    <text evidence="3">The sequence shown here is derived from an EMBL/GenBank/DDBJ whole genome shotgun (WGS) entry which is preliminary data.</text>
</comment>
<keyword evidence="2" id="KW-0812">Transmembrane</keyword>
<keyword evidence="4" id="KW-1185">Reference proteome</keyword>
<evidence type="ECO:0000256" key="1">
    <source>
        <dbReference type="SAM" id="MobiDB-lite"/>
    </source>
</evidence>
<reference evidence="3" key="1">
    <citation type="submission" date="2023-05" db="EMBL/GenBank/DDBJ databases">
        <title>Nepenthes gracilis genome sequencing.</title>
        <authorList>
            <person name="Fukushima K."/>
        </authorList>
    </citation>
    <scope>NUCLEOTIDE SEQUENCE</scope>
    <source>
        <strain evidence="3">SING2019-196</strain>
    </source>
</reference>
<sequence length="193" mass="21285">MLTCLELGGLLIPLLMVGSMLLACFNVVLRWGYAGTYWNGCLAASEVARRGSRSRLAHHEQQSRPTISPNPIIVAFRLHIITSHEPAHQEEISVPFVTNPISNRTYTDIPACNDQQIASRQQQQIQRLTGFNATNPHQNSSEEETSTESGLPTASVSTTAASKSKSHLNISKTATNRWLQQQLQSSLSSNQFN</sequence>
<evidence type="ECO:0000313" key="3">
    <source>
        <dbReference type="EMBL" id="GMH18523.1"/>
    </source>
</evidence>
<keyword evidence="2" id="KW-1133">Transmembrane helix</keyword>
<evidence type="ECO:0000256" key="2">
    <source>
        <dbReference type="SAM" id="Phobius"/>
    </source>
</evidence>
<feature type="region of interest" description="Disordered" evidence="1">
    <location>
        <begin position="132"/>
        <end position="168"/>
    </location>
</feature>
<accession>A0AAD3XV61</accession>
<evidence type="ECO:0000313" key="4">
    <source>
        <dbReference type="Proteomes" id="UP001279734"/>
    </source>
</evidence>
<dbReference type="AlphaFoldDB" id="A0AAD3XV61"/>
<keyword evidence="2" id="KW-0472">Membrane</keyword>
<protein>
    <submittedName>
        <fullName evidence="3">Uncharacterized protein</fullName>
    </submittedName>
</protein>
<feature type="transmembrane region" description="Helical" evidence="2">
    <location>
        <begin position="12"/>
        <end position="29"/>
    </location>
</feature>
<feature type="compositionally biased region" description="Low complexity" evidence="1">
    <location>
        <begin position="147"/>
        <end position="163"/>
    </location>
</feature>
<gene>
    <name evidence="3" type="ORF">Nepgr_020364</name>
</gene>
<organism evidence="3 4">
    <name type="scientific">Nepenthes gracilis</name>
    <name type="common">Slender pitcher plant</name>
    <dbReference type="NCBI Taxonomy" id="150966"/>
    <lineage>
        <taxon>Eukaryota</taxon>
        <taxon>Viridiplantae</taxon>
        <taxon>Streptophyta</taxon>
        <taxon>Embryophyta</taxon>
        <taxon>Tracheophyta</taxon>
        <taxon>Spermatophyta</taxon>
        <taxon>Magnoliopsida</taxon>
        <taxon>eudicotyledons</taxon>
        <taxon>Gunneridae</taxon>
        <taxon>Pentapetalae</taxon>
        <taxon>Caryophyllales</taxon>
        <taxon>Nepenthaceae</taxon>
        <taxon>Nepenthes</taxon>
    </lineage>
</organism>
<dbReference type="EMBL" id="BSYO01000019">
    <property type="protein sequence ID" value="GMH18523.1"/>
    <property type="molecule type" value="Genomic_DNA"/>
</dbReference>
<name>A0AAD3XV61_NEPGR</name>
<dbReference type="Proteomes" id="UP001279734">
    <property type="component" value="Unassembled WGS sequence"/>
</dbReference>
<proteinExistence type="predicted"/>